<dbReference type="Gene3D" id="2.70.70.10">
    <property type="entry name" value="Glucose Permease (Domain IIA)"/>
    <property type="match status" value="1"/>
</dbReference>
<dbReference type="EMBL" id="LCNT01000008">
    <property type="protein sequence ID" value="KKU60639.1"/>
    <property type="molecule type" value="Genomic_DNA"/>
</dbReference>
<accession>A0A0G1RTM4</accession>
<protein>
    <recommendedName>
        <fullName evidence="2">M23ase beta-sheet core domain-containing protein</fullName>
    </recommendedName>
</protein>
<feature type="compositionally biased region" description="Pro residues" evidence="1">
    <location>
        <begin position="607"/>
        <end position="620"/>
    </location>
</feature>
<name>A0A0G1RTM4_9BACT</name>
<evidence type="ECO:0000259" key="2">
    <source>
        <dbReference type="Pfam" id="PF01551"/>
    </source>
</evidence>
<dbReference type="Proteomes" id="UP000033860">
    <property type="component" value="Unassembled WGS sequence"/>
</dbReference>
<feature type="region of interest" description="Disordered" evidence="1">
    <location>
        <begin position="591"/>
        <end position="626"/>
    </location>
</feature>
<evidence type="ECO:0000313" key="4">
    <source>
        <dbReference type="Proteomes" id="UP000033860"/>
    </source>
</evidence>
<sequence length="795" mass="87910">MSRLVHRTISLWLIPTILFLFGLLFLVFSGSVSAQTPSQNPHPLRPNPFELVAEEEAKTIDDPTLTLYCAQRPTIVQPPPVNAVVGRPPTFNVVDRRSQKLTAAGILVSNFQSFVTPLLSITDDSKYDFTLPNDEKIRRYLLDYFEGRAYYEEFAEDPADPAFQEDFQRQQYPIVPGNPILNTIYNAFIPSRLGVFRELAPKTYQDRLRRALIKRATGQFDLNDNPYGFEPATQEVHDYLVGYWNPVNNEVAPYGAGQEIYLNDYDKNWAPLPEEFDTAQAYASASAEWQQKDNGKWFKLWEYVPMFTREDTKGFIEVIDEPGQISNADTKDVIFPHLSRAYEVGSSLAFLLSPQETHDYDQDPQLADQWFTPAPWYLKSEEPWWIISDENQSQWDGLGPVCDPGNTQIPSSGDFAQEDVVTTLVYKTIDNPEYVGPASQPSACGDLYSCERCVNPIAGIAGIDYTGCLIKQDLRYDPTYFKTYTPFLDTLMTRLVTGPGALFGIFKPLLEDNPPPENWLGVGNPTETNIEYDFTPGRAEAGYREPPKPAKFYYKYLGYIHCQKERILAKLQPFVTGQAYQPFSDQCGFGTAGDLAQTPGASSPPGGGSPPPGGGSPTPPTCSGGPNPSGTWLDWPYAFDVDNAYLTSCYKEERGAYCHGGLDMDPGGPNAKDNVPFTLPVYAAGSGQIYYTNGSPNGCGDFGACVIIDHCNGSFTLYGHMDSFSDGQFVSVGQQVDTATQVGIQDNTGQSSESHLHLGLSQGGAYYNFYYSGLTADPCAAIPGCSCNTGEPLCN</sequence>
<dbReference type="InterPro" id="IPR016047">
    <property type="entry name" value="M23ase_b-sheet_dom"/>
</dbReference>
<evidence type="ECO:0000256" key="1">
    <source>
        <dbReference type="SAM" id="MobiDB-lite"/>
    </source>
</evidence>
<dbReference type="GO" id="GO:0004222">
    <property type="term" value="F:metalloendopeptidase activity"/>
    <property type="evidence" value="ECO:0007669"/>
    <property type="project" value="TreeGrafter"/>
</dbReference>
<feature type="domain" description="M23ase beta-sheet core" evidence="2">
    <location>
        <begin position="679"/>
        <end position="768"/>
    </location>
</feature>
<dbReference type="InterPro" id="IPR011055">
    <property type="entry name" value="Dup_hybrid_motif"/>
</dbReference>
<dbReference type="PANTHER" id="PTHR21666:SF270">
    <property type="entry name" value="MUREIN HYDROLASE ACTIVATOR ENVC"/>
    <property type="match status" value="1"/>
</dbReference>
<dbReference type="AlphaFoldDB" id="A0A0G1RTM4"/>
<comment type="caution">
    <text evidence="3">The sequence shown here is derived from an EMBL/GenBank/DDBJ whole genome shotgun (WGS) entry which is preliminary data.</text>
</comment>
<dbReference type="CDD" id="cd12797">
    <property type="entry name" value="M23_peptidase"/>
    <property type="match status" value="1"/>
</dbReference>
<dbReference type="PATRIC" id="fig|1618371.3.peg.1020"/>
<dbReference type="PANTHER" id="PTHR21666">
    <property type="entry name" value="PEPTIDASE-RELATED"/>
    <property type="match status" value="1"/>
</dbReference>
<proteinExistence type="predicted"/>
<dbReference type="InterPro" id="IPR050570">
    <property type="entry name" value="Cell_wall_metabolism_enzyme"/>
</dbReference>
<reference evidence="3 4" key="1">
    <citation type="journal article" date="2015" name="Nature">
        <title>rRNA introns, odd ribosomes, and small enigmatic genomes across a large radiation of phyla.</title>
        <authorList>
            <person name="Brown C.T."/>
            <person name="Hug L.A."/>
            <person name="Thomas B.C."/>
            <person name="Sharon I."/>
            <person name="Castelle C.J."/>
            <person name="Singh A."/>
            <person name="Wilkins M.J."/>
            <person name="Williams K.H."/>
            <person name="Banfield J.F."/>
        </authorList>
    </citation>
    <scope>NUCLEOTIDE SEQUENCE [LARGE SCALE GENOMIC DNA]</scope>
</reference>
<gene>
    <name evidence="3" type="ORF">UX85_C0008G0013</name>
</gene>
<organism evidence="3 4">
    <name type="scientific">Candidatus Beckwithbacteria bacterium GW2011_GWB1_47_15</name>
    <dbReference type="NCBI Taxonomy" id="1618371"/>
    <lineage>
        <taxon>Bacteria</taxon>
        <taxon>Candidatus Beckwithiibacteriota</taxon>
    </lineage>
</organism>
<dbReference type="SUPFAM" id="SSF51261">
    <property type="entry name" value="Duplicated hybrid motif"/>
    <property type="match status" value="1"/>
</dbReference>
<evidence type="ECO:0000313" key="3">
    <source>
        <dbReference type="EMBL" id="KKU60639.1"/>
    </source>
</evidence>
<dbReference type="Pfam" id="PF01551">
    <property type="entry name" value="Peptidase_M23"/>
    <property type="match status" value="1"/>
</dbReference>